<feature type="transmembrane region" description="Helical" evidence="1">
    <location>
        <begin position="86"/>
        <end position="112"/>
    </location>
</feature>
<accession>A0A7M1VWQ9</accession>
<dbReference type="EMBL" id="MT898137">
    <property type="protein sequence ID" value="QOS19608.1"/>
    <property type="molecule type" value="Genomic_DNA"/>
</dbReference>
<reference evidence="3" key="1">
    <citation type="submission" date="2020-08" db="EMBL/GenBank/DDBJ databases">
        <title>Genetic structure, function and evolution of capsule biosynthesis loci in Vibrio parahaemolyticus.</title>
        <authorList>
            <person name="Li L."/>
            <person name="Bian S."/>
        </authorList>
    </citation>
    <scope>NUCLEOTIDE SEQUENCE</scope>
    <source>
        <strain evidence="3">VP68</strain>
    </source>
</reference>
<dbReference type="PANTHER" id="PTHR23028:SF53">
    <property type="entry name" value="ACYL_TRANSF_3 DOMAIN-CONTAINING PROTEIN"/>
    <property type="match status" value="1"/>
</dbReference>
<feature type="transmembrane region" description="Helical" evidence="1">
    <location>
        <begin position="44"/>
        <end position="65"/>
    </location>
</feature>
<feature type="transmembrane region" description="Helical" evidence="1">
    <location>
        <begin position="306"/>
        <end position="327"/>
    </location>
</feature>
<feature type="transmembrane region" description="Helical" evidence="1">
    <location>
        <begin position="184"/>
        <end position="201"/>
    </location>
</feature>
<feature type="transmembrane region" description="Helical" evidence="1">
    <location>
        <begin position="12"/>
        <end position="32"/>
    </location>
</feature>
<feature type="transmembrane region" description="Helical" evidence="1">
    <location>
        <begin position="132"/>
        <end position="153"/>
    </location>
</feature>
<name>A0A7M1VWQ9_VIBPH</name>
<proteinExistence type="predicted"/>
<dbReference type="GO" id="GO:0016020">
    <property type="term" value="C:membrane"/>
    <property type="evidence" value="ECO:0007669"/>
    <property type="project" value="TreeGrafter"/>
</dbReference>
<keyword evidence="1" id="KW-0812">Transmembrane</keyword>
<dbReference type="AlphaFoldDB" id="A0A7M1VWQ9"/>
<keyword evidence="1" id="KW-1133">Transmembrane helix</keyword>
<dbReference type="PANTHER" id="PTHR23028">
    <property type="entry name" value="ACETYLTRANSFERASE"/>
    <property type="match status" value="1"/>
</dbReference>
<dbReference type="InterPro" id="IPR002656">
    <property type="entry name" value="Acyl_transf_3_dom"/>
</dbReference>
<dbReference type="GO" id="GO:0009103">
    <property type="term" value="P:lipopolysaccharide biosynthetic process"/>
    <property type="evidence" value="ECO:0007669"/>
    <property type="project" value="TreeGrafter"/>
</dbReference>
<feature type="transmembrane region" description="Helical" evidence="1">
    <location>
        <begin position="243"/>
        <end position="262"/>
    </location>
</feature>
<feature type="domain" description="Acyltransferase 3" evidence="2">
    <location>
        <begin position="11"/>
        <end position="321"/>
    </location>
</feature>
<feature type="transmembrane region" description="Helical" evidence="1">
    <location>
        <begin position="208"/>
        <end position="223"/>
    </location>
</feature>
<keyword evidence="1" id="KW-0472">Membrane</keyword>
<feature type="transmembrane region" description="Helical" evidence="1">
    <location>
        <begin position="158"/>
        <end position="178"/>
    </location>
</feature>
<dbReference type="Pfam" id="PF01757">
    <property type="entry name" value="Acyl_transf_3"/>
    <property type="match status" value="1"/>
</dbReference>
<evidence type="ECO:0000256" key="1">
    <source>
        <dbReference type="SAM" id="Phobius"/>
    </source>
</evidence>
<sequence length="352" mass="41364">MSEDKKRVYMLDILRFSAALMVVLYHYTVFLPTKTSDFDIYQAFFSYGYLGVNLFFMISGFVIFLSVDGKSWSEFIASRISRLFPAYWFSVLLTFLMISLYAQHIGFTLSIYELLINFTMLQDFLNVRHVDGVYWTLTIELIFYFWVFVFIIFNRLEILPYLTVLLSILYLGGAYNSILEKVFIMNWMPFFSSGIVFYLLLKNNKKKEVILHISIFVNFLAALKSTYNHSGYLSEIGVSVQDSMLFIITLLFFLCFYIMLNLPKSIDGKFNNKLIFTLGAITYPLYLLHQNVGYILFSLFREYNPHFILCVILGVMVFISFNVNFYIEKKYSKKVYAFCSSMLMRRGSKEVK</sequence>
<dbReference type="InterPro" id="IPR050879">
    <property type="entry name" value="Acyltransferase_3"/>
</dbReference>
<gene>
    <name evidence="3" type="ORF">VP68_00017</name>
</gene>
<evidence type="ECO:0000313" key="3">
    <source>
        <dbReference type="EMBL" id="QOS19608.1"/>
    </source>
</evidence>
<organism evidence="3">
    <name type="scientific">Vibrio parahaemolyticus</name>
    <dbReference type="NCBI Taxonomy" id="670"/>
    <lineage>
        <taxon>Bacteria</taxon>
        <taxon>Pseudomonadati</taxon>
        <taxon>Pseudomonadota</taxon>
        <taxon>Gammaproteobacteria</taxon>
        <taxon>Vibrionales</taxon>
        <taxon>Vibrionaceae</taxon>
        <taxon>Vibrio</taxon>
    </lineage>
</organism>
<protein>
    <recommendedName>
        <fullName evidence="2">Acyltransferase 3 domain-containing protein</fullName>
    </recommendedName>
</protein>
<evidence type="ECO:0000259" key="2">
    <source>
        <dbReference type="Pfam" id="PF01757"/>
    </source>
</evidence>
<feature type="transmembrane region" description="Helical" evidence="1">
    <location>
        <begin position="274"/>
        <end position="300"/>
    </location>
</feature>
<dbReference type="GO" id="GO:0016747">
    <property type="term" value="F:acyltransferase activity, transferring groups other than amino-acyl groups"/>
    <property type="evidence" value="ECO:0007669"/>
    <property type="project" value="InterPro"/>
</dbReference>